<dbReference type="GO" id="GO:0008270">
    <property type="term" value="F:zinc ion binding"/>
    <property type="evidence" value="ECO:0007669"/>
    <property type="project" value="UniProtKB-KW"/>
</dbReference>
<dbReference type="Gene3D" id="4.10.60.10">
    <property type="entry name" value="Zinc finger, CCHC-type"/>
    <property type="match status" value="1"/>
</dbReference>
<dbReference type="PANTHER" id="PTHR37984">
    <property type="entry name" value="PROTEIN CBG26694"/>
    <property type="match status" value="1"/>
</dbReference>
<dbReference type="Gene3D" id="3.30.70.270">
    <property type="match status" value="2"/>
</dbReference>
<dbReference type="EC" id="2.7.7.49" evidence="1"/>
<dbReference type="SUPFAM" id="SSF56672">
    <property type="entry name" value="DNA/RNA polymerases"/>
    <property type="match status" value="1"/>
</dbReference>
<evidence type="ECO:0000256" key="3">
    <source>
        <dbReference type="SAM" id="MobiDB-lite"/>
    </source>
</evidence>
<dbReference type="InterPro" id="IPR050951">
    <property type="entry name" value="Retrovirus_Pol_polyprotein"/>
</dbReference>
<dbReference type="PANTHER" id="PTHR37984:SF5">
    <property type="entry name" value="PROTEIN NYNRIN-LIKE"/>
    <property type="match status" value="1"/>
</dbReference>
<dbReference type="GO" id="GO:0003964">
    <property type="term" value="F:RNA-directed DNA polymerase activity"/>
    <property type="evidence" value="ECO:0007669"/>
    <property type="project" value="UniProtKB-EC"/>
</dbReference>
<accession>A0A8K0CKW4</accession>
<gene>
    <name evidence="6" type="ORF">ILUMI_16889</name>
</gene>
<dbReference type="FunFam" id="3.30.70.270:FF:000020">
    <property type="entry name" value="Transposon Tf2-6 polyprotein-like Protein"/>
    <property type="match status" value="1"/>
</dbReference>
<evidence type="ECO:0000259" key="4">
    <source>
        <dbReference type="PROSITE" id="PS50158"/>
    </source>
</evidence>
<dbReference type="AlphaFoldDB" id="A0A8K0CKW4"/>
<dbReference type="InterPro" id="IPR000477">
    <property type="entry name" value="RT_dom"/>
</dbReference>
<proteinExistence type="predicted"/>
<feature type="domain" description="Reverse transcriptase" evidence="5">
    <location>
        <begin position="253"/>
        <end position="484"/>
    </location>
</feature>
<reference evidence="6" key="1">
    <citation type="submission" date="2019-08" db="EMBL/GenBank/DDBJ databases">
        <title>The genome of the North American firefly Photinus pyralis.</title>
        <authorList>
            <consortium name="Photinus pyralis genome working group"/>
            <person name="Fallon T.R."/>
            <person name="Sander Lower S.E."/>
            <person name="Weng J.-K."/>
        </authorList>
    </citation>
    <scope>NUCLEOTIDE SEQUENCE</scope>
    <source>
        <strain evidence="6">TRF0915ILg1</strain>
        <tissue evidence="6">Whole body</tissue>
    </source>
</reference>
<sequence length="624" mass="71509">MMKLLADMMKTMENNRISTERMVLEVIKTKNDTEKFHIMPDFSKSIENYDGEIEKGQTAAKVWLEKLVSSATLHSWPPEFILESAKTHLIGAAKSWYNSKIPELNTWENFKDRFEKTFCMEASLSDKWNRMTKEQILVGLTNKYIVQGLLAKNHEDADQLLHDVVEFTRVNENVMRTTRKETTEKKIEGGKGVLSKAERTCYKCGEKGRYKSECKNKEVKVCFLCKCKDHLAKHCPNKQKTGTVMTVNKIQRQEVVRQDSESEMLEGDVKNIKVKEVASKIENLYQPVMVNGVSLNGMVDNRSSMCIIKESVVRHEKWSIRLDEVKLYGYGCGGNPVKALNRQTEKVPYPIPTIEEQFENLSGSKIFTTLDLAHGYLQIPLTEGAKEKTAFITPDETGQFERMIFGLTNAPYKFCRLMNTVLGPLKNKICVCYLDDLLLEARDWTEMLSKLELVLQAFETAKLTLKLKKCMSGLPQVEYLGYVVSGKGIAPGKAKVEEIKKFPRPKNVHEVRRFLGMTAYFRRFTPNYAVRARPLSDLTKKTVMFQWNKVQEKAEEEVTEGSTEEEAIEREEQSEVRGTGSEKGQSETISESEVTENYNNTIKPKSGRRVKKPRYLDDYETGLD</sequence>
<dbReference type="InterPro" id="IPR043128">
    <property type="entry name" value="Rev_trsase/Diguanyl_cyclase"/>
</dbReference>
<dbReference type="Pfam" id="PF00078">
    <property type="entry name" value="RVT_1"/>
    <property type="match status" value="1"/>
</dbReference>
<feature type="compositionally biased region" description="Acidic residues" evidence="3">
    <location>
        <begin position="554"/>
        <end position="569"/>
    </location>
</feature>
<dbReference type="InterPro" id="IPR036875">
    <property type="entry name" value="Znf_CCHC_sf"/>
</dbReference>
<keyword evidence="2" id="KW-0863">Zinc-finger</keyword>
<comment type="caution">
    <text evidence="6">The sequence shown here is derived from an EMBL/GenBank/DDBJ whole genome shotgun (WGS) entry which is preliminary data.</text>
</comment>
<evidence type="ECO:0000313" key="6">
    <source>
        <dbReference type="EMBL" id="KAF2889284.1"/>
    </source>
</evidence>
<dbReference type="EMBL" id="VTPC01068680">
    <property type="protein sequence ID" value="KAF2889284.1"/>
    <property type="molecule type" value="Genomic_DNA"/>
</dbReference>
<name>A0A8K0CKW4_IGNLU</name>
<dbReference type="GO" id="GO:0003676">
    <property type="term" value="F:nucleic acid binding"/>
    <property type="evidence" value="ECO:0007669"/>
    <property type="project" value="InterPro"/>
</dbReference>
<organism evidence="6 7">
    <name type="scientific">Ignelater luminosus</name>
    <name type="common">Cucubano</name>
    <name type="synonym">Pyrophorus luminosus</name>
    <dbReference type="NCBI Taxonomy" id="2038154"/>
    <lineage>
        <taxon>Eukaryota</taxon>
        <taxon>Metazoa</taxon>
        <taxon>Ecdysozoa</taxon>
        <taxon>Arthropoda</taxon>
        <taxon>Hexapoda</taxon>
        <taxon>Insecta</taxon>
        <taxon>Pterygota</taxon>
        <taxon>Neoptera</taxon>
        <taxon>Endopterygota</taxon>
        <taxon>Coleoptera</taxon>
        <taxon>Polyphaga</taxon>
        <taxon>Elateriformia</taxon>
        <taxon>Elateroidea</taxon>
        <taxon>Elateridae</taxon>
        <taxon>Agrypninae</taxon>
        <taxon>Pyrophorini</taxon>
        <taxon>Ignelater</taxon>
    </lineage>
</organism>
<evidence type="ECO:0000256" key="1">
    <source>
        <dbReference type="ARBA" id="ARBA00012493"/>
    </source>
</evidence>
<dbReference type="Proteomes" id="UP000801492">
    <property type="component" value="Unassembled WGS sequence"/>
</dbReference>
<protein>
    <recommendedName>
        <fullName evidence="1">RNA-directed DNA polymerase</fullName>
        <ecNumber evidence="1">2.7.7.49</ecNumber>
    </recommendedName>
</protein>
<dbReference type="CDD" id="cd01647">
    <property type="entry name" value="RT_LTR"/>
    <property type="match status" value="1"/>
</dbReference>
<feature type="region of interest" description="Disordered" evidence="3">
    <location>
        <begin position="554"/>
        <end position="624"/>
    </location>
</feature>
<evidence type="ECO:0000256" key="2">
    <source>
        <dbReference type="PROSITE-ProRule" id="PRU00047"/>
    </source>
</evidence>
<dbReference type="SUPFAM" id="SSF57756">
    <property type="entry name" value="Retrovirus zinc finger-like domains"/>
    <property type="match status" value="1"/>
</dbReference>
<keyword evidence="2" id="KW-0479">Metal-binding</keyword>
<evidence type="ECO:0000259" key="5">
    <source>
        <dbReference type="PROSITE" id="PS50878"/>
    </source>
</evidence>
<dbReference type="InterPro" id="IPR043502">
    <property type="entry name" value="DNA/RNA_pol_sf"/>
</dbReference>
<dbReference type="OrthoDB" id="117296at2759"/>
<dbReference type="SMART" id="SM00343">
    <property type="entry name" value="ZnF_C2HC"/>
    <property type="match status" value="2"/>
</dbReference>
<dbReference type="PROSITE" id="PS50158">
    <property type="entry name" value="ZF_CCHC"/>
    <property type="match status" value="1"/>
</dbReference>
<evidence type="ECO:0000313" key="7">
    <source>
        <dbReference type="Proteomes" id="UP000801492"/>
    </source>
</evidence>
<keyword evidence="2" id="KW-0862">Zinc</keyword>
<dbReference type="InterPro" id="IPR001878">
    <property type="entry name" value="Znf_CCHC"/>
</dbReference>
<feature type="compositionally biased region" description="Polar residues" evidence="3">
    <location>
        <begin position="582"/>
        <end position="603"/>
    </location>
</feature>
<dbReference type="PROSITE" id="PS50878">
    <property type="entry name" value="RT_POL"/>
    <property type="match status" value="1"/>
</dbReference>
<feature type="domain" description="CCHC-type" evidence="4">
    <location>
        <begin position="201"/>
        <end position="216"/>
    </location>
</feature>
<keyword evidence="7" id="KW-1185">Reference proteome</keyword>